<organism evidence="2 3">
    <name type="scientific">Bosea lupini</name>
    <dbReference type="NCBI Taxonomy" id="1036779"/>
    <lineage>
        <taxon>Bacteria</taxon>
        <taxon>Pseudomonadati</taxon>
        <taxon>Pseudomonadota</taxon>
        <taxon>Alphaproteobacteria</taxon>
        <taxon>Hyphomicrobiales</taxon>
        <taxon>Boseaceae</taxon>
        <taxon>Bosea</taxon>
    </lineage>
</organism>
<evidence type="ECO:0000313" key="2">
    <source>
        <dbReference type="EMBL" id="SEM57174.1"/>
    </source>
</evidence>
<name>A0A1H7ZGR1_9HYPH</name>
<dbReference type="STRING" id="1036779.SAMN04515666_11486"/>
<dbReference type="RefSeq" id="WP_091842480.1">
    <property type="nucleotide sequence ID" value="NZ_FOAN01000014.1"/>
</dbReference>
<protein>
    <submittedName>
        <fullName evidence="2">Uncharacterized protein</fullName>
    </submittedName>
</protein>
<gene>
    <name evidence="2" type="ORF">SAMN04515666_11486</name>
</gene>
<evidence type="ECO:0000313" key="3">
    <source>
        <dbReference type="Proteomes" id="UP000199664"/>
    </source>
</evidence>
<dbReference type="EMBL" id="FOAN01000014">
    <property type="protein sequence ID" value="SEM57174.1"/>
    <property type="molecule type" value="Genomic_DNA"/>
</dbReference>
<dbReference type="Proteomes" id="UP000199664">
    <property type="component" value="Unassembled WGS sequence"/>
</dbReference>
<accession>A0A1H7ZGR1</accession>
<dbReference type="OrthoDB" id="7285223at2"/>
<reference evidence="3" key="1">
    <citation type="submission" date="2016-10" db="EMBL/GenBank/DDBJ databases">
        <authorList>
            <person name="Varghese N."/>
            <person name="Submissions S."/>
        </authorList>
    </citation>
    <scope>NUCLEOTIDE SEQUENCE [LARGE SCALE GENOMIC DNA]</scope>
    <source>
        <strain evidence="3">LMG 26383,CCUG 61248,R- 45681</strain>
    </source>
</reference>
<evidence type="ECO:0000256" key="1">
    <source>
        <dbReference type="SAM" id="MobiDB-lite"/>
    </source>
</evidence>
<sequence>MSLKSYLPLAILAPAAVVASLSGIVSAVGRPAPPSSTQSFGMVRLEGEVREVFGNKVIVEGPAGRTLVETGPEGRVRAPLAPGDKVVVDGMQRDGFVHASAIAKAGGPRIELGRGPDAGPGERPGGRRGADAAYRADTVIQAVTTAGFRDARVIDVKKHHAEVAAVAADGRSYELHVEFDGRIRKQEDTTLVRDEGAIKTLIEKAGFTYAGQMRPEKKHMVVSATNSRGEKVELDVHRDGSIRKERRVF</sequence>
<keyword evidence="3" id="KW-1185">Reference proteome</keyword>
<proteinExistence type="predicted"/>
<feature type="region of interest" description="Disordered" evidence="1">
    <location>
        <begin position="108"/>
        <end position="131"/>
    </location>
</feature>
<dbReference type="AlphaFoldDB" id="A0A1H7ZGR1"/>